<evidence type="ECO:0000313" key="1">
    <source>
        <dbReference type="EnsemblPlants" id="AET5Gv20619500.20"/>
    </source>
</evidence>
<evidence type="ECO:0000313" key="2">
    <source>
        <dbReference type="Proteomes" id="UP000015105"/>
    </source>
</evidence>
<reference evidence="2" key="2">
    <citation type="journal article" date="2017" name="Nat. Plants">
        <title>The Aegilops tauschii genome reveals multiple impacts of transposons.</title>
        <authorList>
            <person name="Zhao G."/>
            <person name="Zou C."/>
            <person name="Li K."/>
            <person name="Wang K."/>
            <person name="Li T."/>
            <person name="Gao L."/>
            <person name="Zhang X."/>
            <person name="Wang H."/>
            <person name="Yang Z."/>
            <person name="Liu X."/>
            <person name="Jiang W."/>
            <person name="Mao L."/>
            <person name="Kong X."/>
            <person name="Jiao Y."/>
            <person name="Jia J."/>
        </authorList>
    </citation>
    <scope>NUCLEOTIDE SEQUENCE [LARGE SCALE GENOMIC DNA]</scope>
    <source>
        <strain evidence="2">cv. AL8/78</strain>
    </source>
</reference>
<dbReference type="EnsemblPlants" id="AET5Gv20619500.6">
    <property type="protein sequence ID" value="AET5Gv20619500.6"/>
    <property type="gene ID" value="AET5Gv20619500"/>
</dbReference>
<dbReference type="Gramene" id="AET5Gv20619500.6">
    <property type="protein sequence ID" value="AET5Gv20619500.6"/>
    <property type="gene ID" value="AET5Gv20619500"/>
</dbReference>
<organism evidence="1 2">
    <name type="scientific">Aegilops tauschii subsp. strangulata</name>
    <name type="common">Goatgrass</name>
    <dbReference type="NCBI Taxonomy" id="200361"/>
    <lineage>
        <taxon>Eukaryota</taxon>
        <taxon>Viridiplantae</taxon>
        <taxon>Streptophyta</taxon>
        <taxon>Embryophyta</taxon>
        <taxon>Tracheophyta</taxon>
        <taxon>Spermatophyta</taxon>
        <taxon>Magnoliopsida</taxon>
        <taxon>Liliopsida</taxon>
        <taxon>Poales</taxon>
        <taxon>Poaceae</taxon>
        <taxon>BOP clade</taxon>
        <taxon>Pooideae</taxon>
        <taxon>Triticodae</taxon>
        <taxon>Triticeae</taxon>
        <taxon>Triticinae</taxon>
        <taxon>Aegilops</taxon>
    </lineage>
</organism>
<reference evidence="1" key="4">
    <citation type="submission" date="2019-03" db="UniProtKB">
        <authorList>
            <consortium name="EnsemblPlants"/>
        </authorList>
    </citation>
    <scope>IDENTIFICATION</scope>
</reference>
<reference evidence="1" key="3">
    <citation type="journal article" date="2017" name="Nature">
        <title>Genome sequence of the progenitor of the wheat D genome Aegilops tauschii.</title>
        <authorList>
            <person name="Luo M.C."/>
            <person name="Gu Y.Q."/>
            <person name="Puiu D."/>
            <person name="Wang H."/>
            <person name="Twardziok S.O."/>
            <person name="Deal K.R."/>
            <person name="Huo N."/>
            <person name="Zhu T."/>
            <person name="Wang L."/>
            <person name="Wang Y."/>
            <person name="McGuire P.E."/>
            <person name="Liu S."/>
            <person name="Long H."/>
            <person name="Ramasamy R.K."/>
            <person name="Rodriguez J.C."/>
            <person name="Van S.L."/>
            <person name="Yuan L."/>
            <person name="Wang Z."/>
            <person name="Xia Z."/>
            <person name="Xiao L."/>
            <person name="Anderson O.D."/>
            <person name="Ouyang S."/>
            <person name="Liang Y."/>
            <person name="Zimin A.V."/>
            <person name="Pertea G."/>
            <person name="Qi P."/>
            <person name="Bennetzen J.L."/>
            <person name="Dai X."/>
            <person name="Dawson M.W."/>
            <person name="Muller H.G."/>
            <person name="Kugler K."/>
            <person name="Rivarola-Duarte L."/>
            <person name="Spannagl M."/>
            <person name="Mayer K.F.X."/>
            <person name="Lu F.H."/>
            <person name="Bevan M.W."/>
            <person name="Leroy P."/>
            <person name="Li P."/>
            <person name="You F.M."/>
            <person name="Sun Q."/>
            <person name="Liu Z."/>
            <person name="Lyons E."/>
            <person name="Wicker T."/>
            <person name="Salzberg S.L."/>
            <person name="Devos K.M."/>
            <person name="Dvorak J."/>
        </authorList>
    </citation>
    <scope>NUCLEOTIDE SEQUENCE [LARGE SCALE GENOMIC DNA]</scope>
    <source>
        <strain evidence="1">cv. AL8/78</strain>
    </source>
</reference>
<sequence length="69" mass="7907">MIHAEFCIYMYVLDWRTTRGGREEARKVTMDLAQLPPIFLPAAVGQIKDVVLGGVALEDEQREKFNQIQ</sequence>
<accession>A0A453L3N3</accession>
<keyword evidence="2" id="KW-1185">Reference proteome</keyword>
<reference evidence="2" key="1">
    <citation type="journal article" date="2014" name="Science">
        <title>Ancient hybridizations among the ancestral genomes of bread wheat.</title>
        <authorList>
            <consortium name="International Wheat Genome Sequencing Consortium,"/>
            <person name="Marcussen T."/>
            <person name="Sandve S.R."/>
            <person name="Heier L."/>
            <person name="Spannagl M."/>
            <person name="Pfeifer M."/>
            <person name="Jakobsen K.S."/>
            <person name="Wulff B.B."/>
            <person name="Steuernagel B."/>
            <person name="Mayer K.F."/>
            <person name="Olsen O.A."/>
        </authorList>
    </citation>
    <scope>NUCLEOTIDE SEQUENCE [LARGE SCALE GENOMIC DNA]</scope>
    <source>
        <strain evidence="2">cv. AL8/78</strain>
    </source>
</reference>
<dbReference type="EnsemblPlants" id="AET5Gv20619500.19">
    <property type="protein sequence ID" value="AET5Gv20619500.19"/>
    <property type="gene ID" value="AET5Gv20619500"/>
</dbReference>
<dbReference type="AlphaFoldDB" id="A0A453L3N3"/>
<proteinExistence type="predicted"/>
<dbReference type="EnsemblPlants" id="AET5Gv20619500.20">
    <property type="protein sequence ID" value="AET5Gv20619500.20"/>
    <property type="gene ID" value="AET5Gv20619500"/>
</dbReference>
<reference evidence="1" key="5">
    <citation type="journal article" date="2021" name="G3 (Bethesda)">
        <title>Aegilops tauschii genome assembly Aet v5.0 features greater sequence contiguity and improved annotation.</title>
        <authorList>
            <person name="Wang L."/>
            <person name="Zhu T."/>
            <person name="Rodriguez J.C."/>
            <person name="Deal K.R."/>
            <person name="Dubcovsky J."/>
            <person name="McGuire P.E."/>
            <person name="Lux T."/>
            <person name="Spannagl M."/>
            <person name="Mayer K.F.X."/>
            <person name="Baldrich P."/>
            <person name="Meyers B.C."/>
            <person name="Huo N."/>
            <person name="Gu Y.Q."/>
            <person name="Zhou H."/>
            <person name="Devos K.M."/>
            <person name="Bennetzen J.L."/>
            <person name="Unver T."/>
            <person name="Budak H."/>
            <person name="Gulick P.J."/>
            <person name="Galiba G."/>
            <person name="Kalapos B."/>
            <person name="Nelson D.R."/>
            <person name="Li P."/>
            <person name="You F.M."/>
            <person name="Luo M.C."/>
            <person name="Dvorak J."/>
        </authorList>
    </citation>
    <scope>NUCLEOTIDE SEQUENCE [LARGE SCALE GENOMIC DNA]</scope>
    <source>
        <strain evidence="1">cv. AL8/78</strain>
    </source>
</reference>
<dbReference type="Gramene" id="AET5Gv20619500.19">
    <property type="protein sequence ID" value="AET5Gv20619500.19"/>
    <property type="gene ID" value="AET5Gv20619500"/>
</dbReference>
<name>A0A453L3N3_AEGTS</name>
<dbReference type="Gramene" id="AET5Gv20619500.20">
    <property type="protein sequence ID" value="AET5Gv20619500.20"/>
    <property type="gene ID" value="AET5Gv20619500"/>
</dbReference>
<protein>
    <submittedName>
        <fullName evidence="1">Uncharacterized protein</fullName>
    </submittedName>
</protein>
<dbReference type="Proteomes" id="UP000015105">
    <property type="component" value="Chromosome 5D"/>
</dbReference>